<name>A0AA36JLP0_9DINO</name>
<comment type="caution">
    <text evidence="1">The sequence shown here is derived from an EMBL/GenBank/DDBJ whole genome shotgun (WGS) entry which is preliminary data.</text>
</comment>
<organism evidence="1 2">
    <name type="scientific">Effrenium voratum</name>
    <dbReference type="NCBI Taxonomy" id="2562239"/>
    <lineage>
        <taxon>Eukaryota</taxon>
        <taxon>Sar</taxon>
        <taxon>Alveolata</taxon>
        <taxon>Dinophyceae</taxon>
        <taxon>Suessiales</taxon>
        <taxon>Symbiodiniaceae</taxon>
        <taxon>Effrenium</taxon>
    </lineage>
</organism>
<evidence type="ECO:0000313" key="1">
    <source>
        <dbReference type="EMBL" id="CAJ1407862.1"/>
    </source>
</evidence>
<dbReference type="EMBL" id="CAUJNA010003694">
    <property type="protein sequence ID" value="CAJ1407862.1"/>
    <property type="molecule type" value="Genomic_DNA"/>
</dbReference>
<reference evidence="1" key="1">
    <citation type="submission" date="2023-08" db="EMBL/GenBank/DDBJ databases">
        <authorList>
            <person name="Chen Y."/>
            <person name="Shah S."/>
            <person name="Dougan E. K."/>
            <person name="Thang M."/>
            <person name="Chan C."/>
        </authorList>
    </citation>
    <scope>NUCLEOTIDE SEQUENCE</scope>
</reference>
<evidence type="ECO:0000313" key="2">
    <source>
        <dbReference type="Proteomes" id="UP001178507"/>
    </source>
</evidence>
<protein>
    <submittedName>
        <fullName evidence="1">Uncharacterized protein</fullName>
    </submittedName>
</protein>
<dbReference type="AlphaFoldDB" id="A0AA36JLP0"/>
<sequence>MRHKWLWRFLRRRDFKRFEATLEALRDRDIPFDEVTYNFAMYGILLHPRQVDELSREVLQDMEEDGRFHPALLRLQRGFLDSFFELKEVDAAPNRKNLLKACHGSTGQ</sequence>
<dbReference type="Proteomes" id="UP001178507">
    <property type="component" value="Unassembled WGS sequence"/>
</dbReference>
<proteinExistence type="predicted"/>
<keyword evidence="2" id="KW-1185">Reference proteome</keyword>
<accession>A0AA36JLP0</accession>
<gene>
    <name evidence="1" type="ORF">EVOR1521_LOCUS29462</name>
</gene>